<protein>
    <submittedName>
        <fullName evidence="2">Type II toxin-antitoxin system VapC family toxin</fullName>
    </submittedName>
</protein>
<dbReference type="EMBL" id="CP042326">
    <property type="protein sequence ID" value="QDZ41432.1"/>
    <property type="molecule type" value="Genomic_DNA"/>
</dbReference>
<dbReference type="InterPro" id="IPR002716">
    <property type="entry name" value="PIN_dom"/>
</dbReference>
<dbReference type="Gene3D" id="3.40.50.1010">
    <property type="entry name" value="5'-nuclease"/>
    <property type="match status" value="1"/>
</dbReference>
<keyword evidence="3" id="KW-1185">Reference proteome</keyword>
<organism evidence="2 3">
    <name type="scientific">Euhalothece natronophila Z-M001</name>
    <dbReference type="NCBI Taxonomy" id="522448"/>
    <lineage>
        <taxon>Bacteria</taxon>
        <taxon>Bacillati</taxon>
        <taxon>Cyanobacteriota</taxon>
        <taxon>Cyanophyceae</taxon>
        <taxon>Oscillatoriophycideae</taxon>
        <taxon>Chroococcales</taxon>
        <taxon>Halothecacae</taxon>
        <taxon>Halothece cluster</taxon>
        <taxon>Euhalothece</taxon>
    </lineage>
</organism>
<evidence type="ECO:0000259" key="1">
    <source>
        <dbReference type="Pfam" id="PF01850"/>
    </source>
</evidence>
<proteinExistence type="predicted"/>
<evidence type="ECO:0000313" key="2">
    <source>
        <dbReference type="EMBL" id="QDZ41432.1"/>
    </source>
</evidence>
<name>A0A5B8NQ48_9CHRO</name>
<evidence type="ECO:0000313" key="3">
    <source>
        <dbReference type="Proteomes" id="UP000318453"/>
    </source>
</evidence>
<dbReference type="SUPFAM" id="SSF88723">
    <property type="entry name" value="PIN domain-like"/>
    <property type="match status" value="1"/>
</dbReference>
<dbReference type="KEGG" id="enn:FRE64_03395"/>
<dbReference type="AlphaFoldDB" id="A0A5B8NQ48"/>
<dbReference type="Proteomes" id="UP000318453">
    <property type="component" value="Chromosome"/>
</dbReference>
<dbReference type="OrthoDB" id="574461at2"/>
<accession>A0A5B8NQ48</accession>
<sequence>MAILETLVLPLRTGNQDLLQAYEHLLLSSLQLISISQEILRNAAQLRANYNLKTPDAIHVATALKENCTLLLTNDVQFRRVTGLSVTILQDVLFD</sequence>
<dbReference type="InterPro" id="IPR029060">
    <property type="entry name" value="PIN-like_dom_sf"/>
</dbReference>
<gene>
    <name evidence="2" type="ORF">FRE64_03395</name>
</gene>
<dbReference type="Pfam" id="PF01850">
    <property type="entry name" value="PIN"/>
    <property type="match status" value="1"/>
</dbReference>
<feature type="domain" description="PIN" evidence="1">
    <location>
        <begin position="21"/>
        <end position="82"/>
    </location>
</feature>
<reference evidence="2" key="1">
    <citation type="submission" date="2019-08" db="EMBL/GenBank/DDBJ databases">
        <title>Carotenoids and Carotenoid Binding Proteins in the Halophilic Cyanobacterium Euhalothece sp. ZM00.</title>
        <authorList>
            <person name="Cho S.M."/>
            <person name="Song J.Y."/>
            <person name="Park Y.-I."/>
        </authorList>
    </citation>
    <scope>NUCLEOTIDE SEQUENCE [LARGE SCALE GENOMIC DNA]</scope>
    <source>
        <strain evidence="2">Z-M001</strain>
    </source>
</reference>